<keyword evidence="1" id="KW-0472">Membrane</keyword>
<dbReference type="Pfam" id="PF20225">
    <property type="entry name" value="DUF6584"/>
    <property type="match status" value="1"/>
</dbReference>
<dbReference type="AlphaFoldDB" id="A0A7L4ZGF3"/>
<keyword evidence="1" id="KW-0812">Transmembrane</keyword>
<feature type="transmembrane region" description="Helical" evidence="1">
    <location>
        <begin position="150"/>
        <end position="175"/>
    </location>
</feature>
<keyword evidence="3" id="KW-1185">Reference proteome</keyword>
<dbReference type="EMBL" id="CP019288">
    <property type="protein sequence ID" value="QHI35004.1"/>
    <property type="molecule type" value="Genomic_DNA"/>
</dbReference>
<dbReference type="KEGG" id="kan:IMCC3317_03500"/>
<sequence>MSLKEKLEKIDSEIENGLKFKASDRLRNLIQENPNETQLWNKLAELYYDSGFLDAAGKYWILTEPTDERMKQCVEIYEKSVNYSGYQILQEITFRGDKSKLNEFAQKKMSELESDSKKKADYIPEFKLKPNRQKRKNGNSKMTFKDKLTAFPIIGFFIFLVICSIIGVVTVIKWIF</sequence>
<dbReference type="Proteomes" id="UP000464657">
    <property type="component" value="Chromosome"/>
</dbReference>
<organism evidence="2 3">
    <name type="scientific">Kordia antarctica</name>
    <dbReference type="NCBI Taxonomy" id="1218801"/>
    <lineage>
        <taxon>Bacteria</taxon>
        <taxon>Pseudomonadati</taxon>
        <taxon>Bacteroidota</taxon>
        <taxon>Flavobacteriia</taxon>
        <taxon>Flavobacteriales</taxon>
        <taxon>Flavobacteriaceae</taxon>
        <taxon>Kordia</taxon>
    </lineage>
</organism>
<gene>
    <name evidence="2" type="ORF">IMCC3317_03500</name>
</gene>
<evidence type="ECO:0000313" key="3">
    <source>
        <dbReference type="Proteomes" id="UP000464657"/>
    </source>
</evidence>
<dbReference type="OrthoDB" id="1377220at2"/>
<proteinExistence type="predicted"/>
<dbReference type="RefSeq" id="WP_160127782.1">
    <property type="nucleotide sequence ID" value="NZ_CP019288.1"/>
</dbReference>
<reference evidence="2 3" key="1">
    <citation type="journal article" date="2013" name="Int. J. Syst. Evol. Microbiol.">
        <title>Kordia antarctica sp. nov., isolated from Antarctic seawater.</title>
        <authorList>
            <person name="Baek K."/>
            <person name="Choi A."/>
            <person name="Kang I."/>
            <person name="Lee K."/>
            <person name="Cho J.C."/>
        </authorList>
    </citation>
    <scope>NUCLEOTIDE SEQUENCE [LARGE SCALE GENOMIC DNA]</scope>
    <source>
        <strain evidence="2 3">IMCC3317</strain>
    </source>
</reference>
<evidence type="ECO:0000256" key="1">
    <source>
        <dbReference type="SAM" id="Phobius"/>
    </source>
</evidence>
<name>A0A7L4ZGF3_9FLAO</name>
<evidence type="ECO:0000313" key="2">
    <source>
        <dbReference type="EMBL" id="QHI35004.1"/>
    </source>
</evidence>
<dbReference type="InterPro" id="IPR046491">
    <property type="entry name" value="DUF6584"/>
</dbReference>
<accession>A0A7L4ZGF3</accession>
<protein>
    <submittedName>
        <fullName evidence="2">Uncharacterized protein</fullName>
    </submittedName>
</protein>
<keyword evidence="1" id="KW-1133">Transmembrane helix</keyword>